<dbReference type="OrthoDB" id="610608at2759"/>
<dbReference type="PIRSF" id="PIRSF000136">
    <property type="entry name" value="LGO_GLO"/>
    <property type="match status" value="1"/>
</dbReference>
<dbReference type="PANTHER" id="PTHR43762">
    <property type="entry name" value="L-GULONOLACTONE OXIDASE"/>
    <property type="match status" value="1"/>
</dbReference>
<name>A0A1V9ZIJ5_ACHHY</name>
<dbReference type="Pfam" id="PF04030">
    <property type="entry name" value="ALO"/>
    <property type="match status" value="1"/>
</dbReference>
<protein>
    <submittedName>
        <fullName evidence="3">L-gulonolactone oxidase</fullName>
    </submittedName>
</protein>
<feature type="domain" description="FAD-binding PCMH-type" evidence="2">
    <location>
        <begin position="67"/>
        <end position="235"/>
    </location>
</feature>
<dbReference type="InterPro" id="IPR010031">
    <property type="entry name" value="FAD_lactone_oxidase-like"/>
</dbReference>
<dbReference type="PROSITE" id="PS51387">
    <property type="entry name" value="FAD_PCMH"/>
    <property type="match status" value="1"/>
</dbReference>
<dbReference type="InterPro" id="IPR036318">
    <property type="entry name" value="FAD-bd_PCMH-like_sf"/>
</dbReference>
<dbReference type="InterPro" id="IPR016169">
    <property type="entry name" value="FAD-bd_PCMH_sub2"/>
</dbReference>
<keyword evidence="1" id="KW-0560">Oxidoreductase</keyword>
<dbReference type="InterPro" id="IPR016166">
    <property type="entry name" value="FAD-bd_PCMH"/>
</dbReference>
<dbReference type="AlphaFoldDB" id="A0A1V9ZIJ5"/>
<accession>A0A1V9ZIJ5</accession>
<gene>
    <name evidence="3" type="ORF">ACHHYP_10027</name>
</gene>
<dbReference type="Gene3D" id="3.30.70.2520">
    <property type="match status" value="1"/>
</dbReference>
<dbReference type="GO" id="GO:0071949">
    <property type="term" value="F:FAD binding"/>
    <property type="evidence" value="ECO:0007669"/>
    <property type="project" value="InterPro"/>
</dbReference>
<sequence>MFTARTTVHRLLRRLHTRVLPKPAPRAAVGRAFAAGLGGAAVLLGSVATVASLESDEAVFTNWSATHSCHPTKVYHPESLQELVSIVAHHHAQKKKLRCMGSGVSPNGLGFSDASILTMSAFDRILEIDVAKKQVTVESGVVVGDLLTHLRSHGLTLQNVASIREQSIAGVTQAGCHGTGAAIPPMEEQIVSMEVLTPAEGLVTLDASDPRFQLAKCGLGGLGVVTKLTLQCVPMHYLEETTTVMTLDELKKVHASLLVDNQHLRYMWLPYTDKVVVVTCKPFTGAEVPAPTISSDMDARLESLRALYQQVATVPEPDFRSWRFTQLRDALYALDPLNARYIARVNETEVDFWLRSQGVRVALSDDVIGFDCGGQQLVSEVAFPSPRGEDITFMEDLLRRIERDQIPAHTPIEQRWTASSRAAMSPASASDAREVFSWVGIIYYLHEASPSLDAIKDAFVDYSKVLEDVMAPYGATEHWAKLEFDPRTALERHILKERLRERFPLAAYKAVRDSWDPHHILSNDFVDELCSNDL</sequence>
<reference evidence="3 4" key="1">
    <citation type="journal article" date="2014" name="Genome Biol. Evol.">
        <title>The secreted proteins of Achlya hypogyna and Thraustotheca clavata identify the ancestral oomycete secretome and reveal gene acquisitions by horizontal gene transfer.</title>
        <authorList>
            <person name="Misner I."/>
            <person name="Blouin N."/>
            <person name="Leonard G."/>
            <person name="Richards T.A."/>
            <person name="Lane C.E."/>
        </authorList>
    </citation>
    <scope>NUCLEOTIDE SEQUENCE [LARGE SCALE GENOMIC DNA]</scope>
    <source>
        <strain evidence="3 4">ATCC 48635</strain>
    </source>
</reference>
<dbReference type="PANTHER" id="PTHR43762:SF1">
    <property type="entry name" value="D-ARABINONO-1,4-LACTONE OXIDASE"/>
    <property type="match status" value="1"/>
</dbReference>
<proteinExistence type="predicted"/>
<dbReference type="EMBL" id="JNBR01000096">
    <property type="protein sequence ID" value="OQR97809.1"/>
    <property type="molecule type" value="Genomic_DNA"/>
</dbReference>
<dbReference type="InterPro" id="IPR006094">
    <property type="entry name" value="Oxid_FAD_bind_N"/>
</dbReference>
<dbReference type="SUPFAM" id="SSF56176">
    <property type="entry name" value="FAD-binding/transporter-associated domain-like"/>
    <property type="match status" value="1"/>
</dbReference>
<dbReference type="GO" id="GO:0003885">
    <property type="term" value="F:D-arabinono-1,4-lactone oxidase activity"/>
    <property type="evidence" value="ECO:0007669"/>
    <property type="project" value="InterPro"/>
</dbReference>
<evidence type="ECO:0000313" key="4">
    <source>
        <dbReference type="Proteomes" id="UP000243579"/>
    </source>
</evidence>
<evidence type="ECO:0000313" key="3">
    <source>
        <dbReference type="EMBL" id="OQR97809.1"/>
    </source>
</evidence>
<dbReference type="Pfam" id="PF01565">
    <property type="entry name" value="FAD_binding_4"/>
    <property type="match status" value="1"/>
</dbReference>
<dbReference type="STRING" id="1202772.A0A1V9ZIJ5"/>
<dbReference type="Gene3D" id="3.30.43.10">
    <property type="entry name" value="Uridine Diphospho-n-acetylenolpyruvylglucosamine Reductase, domain 2"/>
    <property type="match status" value="1"/>
</dbReference>
<dbReference type="Gene3D" id="3.30.465.10">
    <property type="match status" value="1"/>
</dbReference>
<organism evidence="3 4">
    <name type="scientific">Achlya hypogyna</name>
    <name type="common">Oomycete</name>
    <name type="synonym">Protoachlya hypogyna</name>
    <dbReference type="NCBI Taxonomy" id="1202772"/>
    <lineage>
        <taxon>Eukaryota</taxon>
        <taxon>Sar</taxon>
        <taxon>Stramenopiles</taxon>
        <taxon>Oomycota</taxon>
        <taxon>Saprolegniomycetes</taxon>
        <taxon>Saprolegniales</taxon>
        <taxon>Achlyaceae</taxon>
        <taxon>Achlya</taxon>
    </lineage>
</organism>
<comment type="caution">
    <text evidence="3">The sequence shown here is derived from an EMBL/GenBank/DDBJ whole genome shotgun (WGS) entry which is preliminary data.</text>
</comment>
<dbReference type="InterPro" id="IPR007173">
    <property type="entry name" value="ALO_C"/>
</dbReference>
<dbReference type="InterPro" id="IPR016167">
    <property type="entry name" value="FAD-bd_PCMH_sub1"/>
</dbReference>
<keyword evidence="4" id="KW-1185">Reference proteome</keyword>
<evidence type="ECO:0000256" key="1">
    <source>
        <dbReference type="ARBA" id="ARBA00023002"/>
    </source>
</evidence>
<evidence type="ECO:0000259" key="2">
    <source>
        <dbReference type="PROSITE" id="PS51387"/>
    </source>
</evidence>
<dbReference type="GO" id="GO:0016020">
    <property type="term" value="C:membrane"/>
    <property type="evidence" value="ECO:0007669"/>
    <property type="project" value="InterPro"/>
</dbReference>
<dbReference type="Proteomes" id="UP000243579">
    <property type="component" value="Unassembled WGS sequence"/>
</dbReference>